<dbReference type="EMBL" id="CACVKT020006418">
    <property type="protein sequence ID" value="CAC5401464.1"/>
    <property type="molecule type" value="Genomic_DNA"/>
</dbReference>
<keyword evidence="2" id="KW-1185">Reference proteome</keyword>
<gene>
    <name evidence="1" type="ORF">MCOR_35546</name>
</gene>
<reference evidence="1 2" key="1">
    <citation type="submission" date="2020-06" db="EMBL/GenBank/DDBJ databases">
        <authorList>
            <person name="Li R."/>
            <person name="Bekaert M."/>
        </authorList>
    </citation>
    <scope>NUCLEOTIDE SEQUENCE [LARGE SCALE GENOMIC DNA]</scope>
    <source>
        <strain evidence="2">wild</strain>
    </source>
</reference>
<organism evidence="1 2">
    <name type="scientific">Mytilus coruscus</name>
    <name type="common">Sea mussel</name>
    <dbReference type="NCBI Taxonomy" id="42192"/>
    <lineage>
        <taxon>Eukaryota</taxon>
        <taxon>Metazoa</taxon>
        <taxon>Spiralia</taxon>
        <taxon>Lophotrochozoa</taxon>
        <taxon>Mollusca</taxon>
        <taxon>Bivalvia</taxon>
        <taxon>Autobranchia</taxon>
        <taxon>Pteriomorphia</taxon>
        <taxon>Mytilida</taxon>
        <taxon>Mytiloidea</taxon>
        <taxon>Mytilidae</taxon>
        <taxon>Mytilinae</taxon>
        <taxon>Mytilus</taxon>
    </lineage>
</organism>
<protein>
    <submittedName>
        <fullName evidence="1">Uncharacterized protein</fullName>
    </submittedName>
</protein>
<accession>A0A6J8D2X4</accession>
<dbReference type="OrthoDB" id="6158878at2759"/>
<dbReference type="Proteomes" id="UP000507470">
    <property type="component" value="Unassembled WGS sequence"/>
</dbReference>
<name>A0A6J8D2X4_MYTCO</name>
<dbReference type="AlphaFoldDB" id="A0A6J8D2X4"/>
<evidence type="ECO:0000313" key="1">
    <source>
        <dbReference type="EMBL" id="CAC5401464.1"/>
    </source>
</evidence>
<sequence length="163" mass="18988">MSEYLNDPQIKGTYILAFKHYAKLRKYKKRQFKQSILDKLDMLQTNNPNDYWKCAHSLRENSKESPAKGIDGKDWFDYFTKLSSVPKSLNERIEQMNGNKTENNLNNNSSNLNFRTAFNELNAAICFPKNNKSAGMDGLCYEMFKYAQSFIVNCLHKLYNAVL</sequence>
<evidence type="ECO:0000313" key="2">
    <source>
        <dbReference type="Proteomes" id="UP000507470"/>
    </source>
</evidence>
<proteinExistence type="predicted"/>